<keyword evidence="2" id="KW-1185">Reference proteome</keyword>
<dbReference type="AlphaFoldDB" id="D2QZL1"/>
<accession>D2QZL1</accession>
<proteinExistence type="predicted"/>
<reference evidence="1 2" key="1">
    <citation type="journal article" date="2009" name="Stand. Genomic Sci.">
        <title>Complete genome sequence of Pirellula staleyi type strain (ATCC 27377).</title>
        <authorList>
            <person name="Clum A."/>
            <person name="Tindall B.J."/>
            <person name="Sikorski J."/>
            <person name="Ivanova N."/>
            <person name="Mavrommatis K."/>
            <person name="Lucas S."/>
            <person name="Glavina del Rio T."/>
            <person name="Nolan M."/>
            <person name="Chen F."/>
            <person name="Tice H."/>
            <person name="Pitluck S."/>
            <person name="Cheng J.F."/>
            <person name="Chertkov O."/>
            <person name="Brettin T."/>
            <person name="Han C."/>
            <person name="Detter J.C."/>
            <person name="Kuske C."/>
            <person name="Bruce D."/>
            <person name="Goodwin L."/>
            <person name="Ovchinikova G."/>
            <person name="Pati A."/>
            <person name="Mikhailova N."/>
            <person name="Chen A."/>
            <person name="Palaniappan K."/>
            <person name="Land M."/>
            <person name="Hauser L."/>
            <person name="Chang Y.J."/>
            <person name="Jeffries C.D."/>
            <person name="Chain P."/>
            <person name="Rohde M."/>
            <person name="Goker M."/>
            <person name="Bristow J."/>
            <person name="Eisen J.A."/>
            <person name="Markowitz V."/>
            <person name="Hugenholtz P."/>
            <person name="Kyrpides N.C."/>
            <person name="Klenk H.P."/>
            <person name="Lapidus A."/>
        </authorList>
    </citation>
    <scope>NUCLEOTIDE SEQUENCE [LARGE SCALE GENOMIC DNA]</scope>
    <source>
        <strain evidence="2">ATCC 27377 / DSM 6068 / ICPB 4128</strain>
    </source>
</reference>
<dbReference type="InterPro" id="IPR036412">
    <property type="entry name" value="HAD-like_sf"/>
</dbReference>
<dbReference type="HOGENOM" id="CLU_052514_0_0_0"/>
<protein>
    <submittedName>
        <fullName evidence="1">NapD-like protein</fullName>
    </submittedName>
</protein>
<evidence type="ECO:0000313" key="2">
    <source>
        <dbReference type="Proteomes" id="UP000001887"/>
    </source>
</evidence>
<dbReference type="Gene3D" id="3.40.50.1000">
    <property type="entry name" value="HAD superfamily/HAD-like"/>
    <property type="match status" value="1"/>
</dbReference>
<dbReference type="Pfam" id="PF12710">
    <property type="entry name" value="HAD"/>
    <property type="match status" value="1"/>
</dbReference>
<organism evidence="1 2">
    <name type="scientific">Pirellula staleyi (strain ATCC 27377 / DSM 6068 / ICPB 4128)</name>
    <name type="common">Pirella staleyi</name>
    <dbReference type="NCBI Taxonomy" id="530564"/>
    <lineage>
        <taxon>Bacteria</taxon>
        <taxon>Pseudomonadati</taxon>
        <taxon>Planctomycetota</taxon>
        <taxon>Planctomycetia</taxon>
        <taxon>Pirellulales</taxon>
        <taxon>Pirellulaceae</taxon>
        <taxon>Pirellula</taxon>
    </lineage>
</organism>
<dbReference type="InterPro" id="IPR023214">
    <property type="entry name" value="HAD_sf"/>
</dbReference>
<dbReference type="EMBL" id="CP001848">
    <property type="protein sequence ID" value="ADB16494.1"/>
    <property type="molecule type" value="Genomic_DNA"/>
</dbReference>
<dbReference type="SUPFAM" id="SSF56784">
    <property type="entry name" value="HAD-like"/>
    <property type="match status" value="1"/>
</dbReference>
<name>D2QZL1_PIRSD</name>
<dbReference type="PANTHER" id="PTHR43344">
    <property type="entry name" value="PHOSPHOSERINE PHOSPHATASE"/>
    <property type="match status" value="1"/>
</dbReference>
<dbReference type="InterPro" id="IPR050582">
    <property type="entry name" value="HAD-like_SerB"/>
</dbReference>
<gene>
    <name evidence="1" type="ordered locus">Psta_1819</name>
</gene>
<dbReference type="Proteomes" id="UP000001887">
    <property type="component" value="Chromosome"/>
</dbReference>
<dbReference type="KEGG" id="psl:Psta_1819"/>
<dbReference type="eggNOG" id="COG0560">
    <property type="taxonomic scope" value="Bacteria"/>
</dbReference>
<dbReference type="STRING" id="530564.Psta_1819"/>
<evidence type="ECO:0000313" key="1">
    <source>
        <dbReference type="EMBL" id="ADB16494.1"/>
    </source>
</evidence>
<sequence length="370" mass="41670" precursor="true">MTTLRSSFLASVICGVVLLCPMLVLGQSFKSFSFKSFTFKNRTVAVDQLGDCGTPQKPQWTSALADPLPSWNDTASKQSIIDFVTKVTKEGSPDFVPVAERIATFDNDGTLWCEMPLPVQLYFAIDRVKALAPMHPEWKEQQPFKGALEDDIKAIFANGERGLLELMMASHAGTTTEEFETLVKDWITTAKHPQFQRPYTELVYQPMLEVLAYLRANGFKTYVVSGGGIEFMRPWMEKAYGIPPEQVIGSSIKTKYEWRDGKPVLVRLPELDFNDDKAGKPVAINKFIGRRPIMAFGNSDGDFEMIEWTTTGKGARFGLIVHHTDGEREYAYDRKAGLARLDKGLDESPKRGWIVVSMKDDWKTVFPTKK</sequence>